<reference evidence="2 4" key="3">
    <citation type="submission" date="2018-07" db="EMBL/GenBank/DDBJ databases">
        <title>Mechanisms of high-level aminoglycoside resistance among Gram-negative pathogens in Brazil.</title>
        <authorList>
            <person name="Ballaben A.S."/>
            <person name="Darini A.L.C."/>
            <person name="Doi Y."/>
        </authorList>
    </citation>
    <scope>NUCLEOTIDE SEQUENCE [LARGE SCALE GENOMIC DNA]</scope>
    <source>
        <strain evidence="2 4">B2-305</strain>
    </source>
</reference>
<comment type="caution">
    <text evidence="2">The sequence shown here is derived from an EMBL/GenBank/DDBJ whole genome shotgun (WGS) entry which is preliminary data.</text>
</comment>
<reference evidence="1" key="1">
    <citation type="submission" date="2015-06" db="EMBL/GenBank/DDBJ databases">
        <authorList>
            <person name="Radhakrishnan R."/>
            <person name="Underwood A."/>
            <person name="Al-Shahib A."/>
        </authorList>
    </citation>
    <scope>NUCLEOTIDE SEQUENCE</scope>
    <source>
        <strain evidence="1">P19_London_7_VIM_2_05_10</strain>
    </source>
</reference>
<protein>
    <submittedName>
        <fullName evidence="2">Uncharacterized protein</fullName>
    </submittedName>
</protein>
<evidence type="ECO:0000313" key="4">
    <source>
        <dbReference type="Proteomes" id="UP000253594"/>
    </source>
</evidence>
<dbReference type="Proteomes" id="UP000253594">
    <property type="component" value="Unassembled WGS sequence"/>
</dbReference>
<dbReference type="EMBL" id="QORE01001295">
    <property type="protein sequence ID" value="RCI71653.1"/>
    <property type="molecule type" value="Genomic_DNA"/>
</dbReference>
<evidence type="ECO:0000313" key="1">
    <source>
        <dbReference type="EMBL" id="CRP63426.1"/>
    </source>
</evidence>
<dbReference type="RefSeq" id="WP_023100584.1">
    <property type="nucleotide sequence ID" value="NZ_BSAZ01000023.1"/>
</dbReference>
<organism evidence="2 4">
    <name type="scientific">Pseudomonas aeruginosa</name>
    <dbReference type="NCBI Taxonomy" id="287"/>
    <lineage>
        <taxon>Bacteria</taxon>
        <taxon>Pseudomonadati</taxon>
        <taxon>Pseudomonadota</taxon>
        <taxon>Gammaproteobacteria</taxon>
        <taxon>Pseudomonadales</taxon>
        <taxon>Pseudomonadaceae</taxon>
        <taxon>Pseudomonas</taxon>
    </lineage>
</organism>
<evidence type="ECO:0000313" key="2">
    <source>
        <dbReference type="EMBL" id="RCI71653.1"/>
    </source>
</evidence>
<evidence type="ECO:0000313" key="3">
    <source>
        <dbReference type="Proteomes" id="UP000045039"/>
    </source>
</evidence>
<proteinExistence type="predicted"/>
<gene>
    <name evidence="2" type="ORF">DT376_27955</name>
    <name evidence="1" type="ORF">PAERUG_P19_London_7_VIM_2_05_10_05066</name>
</gene>
<sequence length="241" mass="25793">MHNAGNNTWSVTFFRTGAPIFPDVARATTAKLLDGVLPQDRVRPLMHYTETTAAPGFSPVKFIGAKNGFGVLAYGPAAQATLDELANAIAICWSAKLGAPVIQDSSSGTFEAKPLPYFVDLTIPRIVIQKKPRHQAAIQADMARHLSRLILNSITSQCAFAGIALPLQLQVQPIHWESGSPARLGHGGAALAALRNLQFRANVKLDGWWSLGYITAKGYGNLNCTAAAARAPRKQETSAHA</sequence>
<dbReference type="EMBL" id="CVVU01000234">
    <property type="protein sequence ID" value="CRP63426.1"/>
    <property type="molecule type" value="Genomic_DNA"/>
</dbReference>
<dbReference type="Proteomes" id="UP000045039">
    <property type="component" value="Unassembled WGS sequence"/>
</dbReference>
<name>A0A2K4Y2U4_PSEAI</name>
<accession>A0A2K4Y2U4</accession>
<reference evidence="3" key="2">
    <citation type="submission" date="2015-06" db="EMBL/GenBank/DDBJ databases">
        <authorList>
            <person name="Radhakrishnan Rajesh"/>
            <person name="Underwood Anthony"/>
            <person name="Al-Shahib Ali"/>
        </authorList>
    </citation>
    <scope>NUCLEOTIDE SEQUENCE [LARGE SCALE GENOMIC DNA]</scope>
    <source>
        <strain evidence="3">P19_London_7_VIM_2_05_10</strain>
    </source>
</reference>
<dbReference type="AlphaFoldDB" id="A0A2K4Y2U4"/>